<dbReference type="EMBL" id="JBHSGP010000005">
    <property type="protein sequence ID" value="MFC4721295.1"/>
    <property type="molecule type" value="Genomic_DNA"/>
</dbReference>
<dbReference type="PANTHER" id="PTHR43861">
    <property type="entry name" value="TRANS-ACONITATE 2-METHYLTRANSFERASE-RELATED"/>
    <property type="match status" value="1"/>
</dbReference>
<protein>
    <submittedName>
        <fullName evidence="3">Methyltransferase domain-containing protein</fullName>
    </submittedName>
</protein>
<keyword evidence="3" id="KW-0489">Methyltransferase</keyword>
<dbReference type="InterPro" id="IPR041698">
    <property type="entry name" value="Methyltransf_25"/>
</dbReference>
<accession>A0ABV9N2U4</accession>
<evidence type="ECO:0000256" key="1">
    <source>
        <dbReference type="ARBA" id="ARBA00022679"/>
    </source>
</evidence>
<dbReference type="Pfam" id="PF13649">
    <property type="entry name" value="Methyltransf_25"/>
    <property type="match status" value="1"/>
</dbReference>
<dbReference type="Proteomes" id="UP001595953">
    <property type="component" value="Unassembled WGS sequence"/>
</dbReference>
<keyword evidence="4" id="KW-1185">Reference proteome</keyword>
<gene>
    <name evidence="3" type="ORF">ACFO5O_03095</name>
</gene>
<dbReference type="GO" id="GO:0032259">
    <property type="term" value="P:methylation"/>
    <property type="evidence" value="ECO:0007669"/>
    <property type="project" value="UniProtKB-KW"/>
</dbReference>
<dbReference type="RefSeq" id="WP_387960858.1">
    <property type="nucleotide sequence ID" value="NZ_JBHSGP010000005.1"/>
</dbReference>
<dbReference type="InterPro" id="IPR029063">
    <property type="entry name" value="SAM-dependent_MTases_sf"/>
</dbReference>
<reference evidence="4" key="1">
    <citation type="journal article" date="2019" name="Int. J. Syst. Evol. Microbiol.">
        <title>The Global Catalogue of Microorganisms (GCM) 10K type strain sequencing project: providing services to taxonomists for standard genome sequencing and annotation.</title>
        <authorList>
            <consortium name="The Broad Institute Genomics Platform"/>
            <consortium name="The Broad Institute Genome Sequencing Center for Infectious Disease"/>
            <person name="Wu L."/>
            <person name="Ma J."/>
        </authorList>
    </citation>
    <scope>NUCLEOTIDE SEQUENCE [LARGE SCALE GENOMIC DNA]</scope>
    <source>
        <strain evidence="4">CCUG 63682</strain>
    </source>
</reference>
<evidence type="ECO:0000259" key="2">
    <source>
        <dbReference type="Pfam" id="PF13649"/>
    </source>
</evidence>
<dbReference type="Gene3D" id="3.40.50.150">
    <property type="entry name" value="Vaccinia Virus protein VP39"/>
    <property type="match status" value="1"/>
</dbReference>
<evidence type="ECO:0000313" key="3">
    <source>
        <dbReference type="EMBL" id="MFC4721295.1"/>
    </source>
</evidence>
<name>A0ABV9N2U4_9FLAO</name>
<sequence length="260" mass="30207">MFNSFDLAAKDYDRSFTNSKIGKYQRKLVYDYFLRTIDNNKKLDILEVNCGTGEDAIWLAKQGHKVLATDISEAMLHTAQNKTNLSNLNFQLLNLNNLDKIESSKKYDLIFSNFGGLNCISSEKLIKFFSNSRNKLNEQGKIVCVIMPKNCIWDNIYLFFKGKCKLLFRRNNNNAVNVSVHGHLVSTWYYNPMELESFANDYFDVENYAPIGLFVPPSYLESFFSNKKFILGVLAWLDNHMKFKRLSKFADHFIITFKAK</sequence>
<dbReference type="CDD" id="cd02440">
    <property type="entry name" value="AdoMet_MTases"/>
    <property type="match status" value="1"/>
</dbReference>
<comment type="caution">
    <text evidence="3">The sequence shown here is derived from an EMBL/GenBank/DDBJ whole genome shotgun (WGS) entry which is preliminary data.</text>
</comment>
<dbReference type="SUPFAM" id="SSF53335">
    <property type="entry name" value="S-adenosyl-L-methionine-dependent methyltransferases"/>
    <property type="match status" value="1"/>
</dbReference>
<proteinExistence type="predicted"/>
<keyword evidence="1" id="KW-0808">Transferase</keyword>
<feature type="domain" description="Methyltransferase" evidence="2">
    <location>
        <begin position="45"/>
        <end position="140"/>
    </location>
</feature>
<dbReference type="GO" id="GO:0008168">
    <property type="term" value="F:methyltransferase activity"/>
    <property type="evidence" value="ECO:0007669"/>
    <property type="project" value="UniProtKB-KW"/>
</dbReference>
<evidence type="ECO:0000313" key="4">
    <source>
        <dbReference type="Proteomes" id="UP001595953"/>
    </source>
</evidence>
<organism evidence="3 4">
    <name type="scientific">Geojedonia litorea</name>
    <dbReference type="NCBI Taxonomy" id="1268269"/>
    <lineage>
        <taxon>Bacteria</taxon>
        <taxon>Pseudomonadati</taxon>
        <taxon>Bacteroidota</taxon>
        <taxon>Flavobacteriia</taxon>
        <taxon>Flavobacteriales</taxon>
        <taxon>Flavobacteriaceae</taxon>
        <taxon>Geojedonia</taxon>
    </lineage>
</organism>